<dbReference type="WBParaSite" id="ES5_v2.g14279.t1">
    <property type="protein sequence ID" value="ES5_v2.g14279.t1"/>
    <property type="gene ID" value="ES5_v2.g14279"/>
</dbReference>
<proteinExistence type="predicted"/>
<protein>
    <submittedName>
        <fullName evidence="2">Uncharacterized protein</fullName>
    </submittedName>
</protein>
<organism evidence="1 2">
    <name type="scientific">Panagrolaimus sp. ES5</name>
    <dbReference type="NCBI Taxonomy" id="591445"/>
    <lineage>
        <taxon>Eukaryota</taxon>
        <taxon>Metazoa</taxon>
        <taxon>Ecdysozoa</taxon>
        <taxon>Nematoda</taxon>
        <taxon>Chromadorea</taxon>
        <taxon>Rhabditida</taxon>
        <taxon>Tylenchina</taxon>
        <taxon>Panagrolaimomorpha</taxon>
        <taxon>Panagrolaimoidea</taxon>
        <taxon>Panagrolaimidae</taxon>
        <taxon>Panagrolaimus</taxon>
    </lineage>
</organism>
<accession>A0AC34FB10</accession>
<name>A0AC34FB10_9BILA</name>
<dbReference type="Proteomes" id="UP000887579">
    <property type="component" value="Unplaced"/>
</dbReference>
<evidence type="ECO:0000313" key="2">
    <source>
        <dbReference type="WBParaSite" id="ES5_v2.g14279.t1"/>
    </source>
</evidence>
<sequence length="402" mass="47661">MTVPQEFFDQCCPSFQKVINELAKKIDDIQSQFGVDYDIKDEQKKLACLEFYAAYYAPLEFIADNDAFFGTDLKWFEERGLLETYLYVHEYFRDAWRKREQDSSKFFFAWEYNFSEFCDELHRGDIFADERDLSYPNSLLDQFLHSYVRHTTRPVSKQLVEKYNEMKTLYTKIKAAQDDVKKWFNLLLEAGNDEFVYQVVEHRILGNLHDVKLWKLYIQHLKETNPKRMLLCYSKYCRFFLDDAEMKEEYKAELEKYDGQVLLPWTNLLDFEEAAAVRTILNDSNEKLADIDEASSNSDKIIQNVQNLNVQNLVTVCTEVQRRPIAKDFMKNLFEILPRIHQCEAKYIDIGKQNITFQDLLLLIGHGNVYDFSLDECEIMGEDGKLVLLEKIMELLPNVERF</sequence>
<reference evidence="2" key="1">
    <citation type="submission" date="2022-11" db="UniProtKB">
        <authorList>
            <consortium name="WormBaseParasite"/>
        </authorList>
    </citation>
    <scope>IDENTIFICATION</scope>
</reference>
<evidence type="ECO:0000313" key="1">
    <source>
        <dbReference type="Proteomes" id="UP000887579"/>
    </source>
</evidence>